<dbReference type="InterPro" id="IPR036597">
    <property type="entry name" value="Fido-like_dom_sf"/>
</dbReference>
<evidence type="ECO:0000313" key="9">
    <source>
        <dbReference type="EMBL" id="OOR93060.1"/>
    </source>
</evidence>
<keyword evidence="3" id="KW-0547">Nucleotide-binding</keyword>
<dbReference type="EMBL" id="MUXU01000006">
    <property type="protein sequence ID" value="OOR93060.1"/>
    <property type="molecule type" value="Genomic_DNA"/>
</dbReference>
<evidence type="ECO:0000256" key="6">
    <source>
        <dbReference type="ARBA" id="ARBA00047939"/>
    </source>
</evidence>
<dbReference type="PANTHER" id="PTHR39560">
    <property type="entry name" value="PROTEIN ADENYLYLTRANSFERASE FIC-RELATED"/>
    <property type="match status" value="1"/>
</dbReference>
<dbReference type="GO" id="GO:0051302">
    <property type="term" value="P:regulation of cell division"/>
    <property type="evidence" value="ECO:0007669"/>
    <property type="project" value="TreeGrafter"/>
</dbReference>
<protein>
    <recommendedName>
        <fullName evidence="5">protein adenylyltransferase</fullName>
        <ecNumber evidence="5">2.7.7.108</ecNumber>
    </recommendedName>
</protein>
<reference evidence="9 11" key="1">
    <citation type="submission" date="2017-02" db="EMBL/GenBank/DDBJ databases">
        <title>Draft genome sequence of Moraxella caviae CCUG 355 type strain.</title>
        <authorList>
            <person name="Engstrom-Jakobsson H."/>
            <person name="Salva-Serra F."/>
            <person name="Thorell K."/>
            <person name="Gonzales-Siles L."/>
            <person name="Karlsson R."/>
            <person name="Boulund F."/>
            <person name="Engstrand L."/>
            <person name="Moore E."/>
        </authorList>
    </citation>
    <scope>NUCLEOTIDE SEQUENCE [LARGE SCALE GENOMIC DNA]</scope>
    <source>
        <strain evidence="9 11">CCUG 355</strain>
    </source>
</reference>
<dbReference type="GO" id="GO:0005524">
    <property type="term" value="F:ATP binding"/>
    <property type="evidence" value="ECO:0007669"/>
    <property type="project" value="UniProtKB-KW"/>
</dbReference>
<evidence type="ECO:0000256" key="2">
    <source>
        <dbReference type="ARBA" id="ARBA00022695"/>
    </source>
</evidence>
<dbReference type="STRING" id="34060.B0181_00840"/>
<keyword evidence="1 10" id="KW-0808">Transferase</keyword>
<keyword evidence="2 10" id="KW-0548">Nucleotidyltransferase</keyword>
<dbReference type="PROSITE" id="PS51459">
    <property type="entry name" value="FIDO"/>
    <property type="match status" value="1"/>
</dbReference>
<dbReference type="PANTHER" id="PTHR39560:SF1">
    <property type="entry name" value="PROTEIN ADENYLYLTRANSFERASE FIC-RELATED"/>
    <property type="match status" value="1"/>
</dbReference>
<comment type="catalytic activity">
    <reaction evidence="6">
        <text>L-threonyl-[protein] + ATP = 3-O-(5'-adenylyl)-L-threonyl-[protein] + diphosphate</text>
        <dbReference type="Rhea" id="RHEA:54292"/>
        <dbReference type="Rhea" id="RHEA-COMP:11060"/>
        <dbReference type="Rhea" id="RHEA-COMP:13847"/>
        <dbReference type="ChEBI" id="CHEBI:30013"/>
        <dbReference type="ChEBI" id="CHEBI:30616"/>
        <dbReference type="ChEBI" id="CHEBI:33019"/>
        <dbReference type="ChEBI" id="CHEBI:138113"/>
        <dbReference type="EC" id="2.7.7.108"/>
    </reaction>
</comment>
<feature type="domain" description="Fido" evidence="8">
    <location>
        <begin position="64"/>
        <end position="208"/>
    </location>
</feature>
<dbReference type="EC" id="2.7.7.108" evidence="5"/>
<dbReference type="EMBL" id="UGQE01000001">
    <property type="protein sequence ID" value="STZ10034.1"/>
    <property type="molecule type" value="Genomic_DNA"/>
</dbReference>
<evidence type="ECO:0000256" key="5">
    <source>
        <dbReference type="ARBA" id="ARBA00034531"/>
    </source>
</evidence>
<evidence type="ECO:0000256" key="1">
    <source>
        <dbReference type="ARBA" id="ARBA00022679"/>
    </source>
</evidence>
<dbReference type="Pfam" id="PF02661">
    <property type="entry name" value="Fic"/>
    <property type="match status" value="1"/>
</dbReference>
<dbReference type="AlphaFoldDB" id="A0A1T0ABJ9"/>
<evidence type="ECO:0000313" key="11">
    <source>
        <dbReference type="Proteomes" id="UP000190435"/>
    </source>
</evidence>
<sequence length="208" mass="23579">MNDIKFGSAHSDEMIAQRYFYGEVGKSALINKLGITDQSALDRAEALFVNHALYHGLSAQAKTLSAQGLQAMHKELFGELYEWAGSFRDYSTGRGLPFCRPEFIAKELDKLYQHLNDNLHQNLSKSRFVQLSAKFIGELNAIHPFIDGNGRTQRESLLIITQTTGFQITLNAHTTTYLSQEKWYAAAEESHYCATYHGFEEIIDHIIK</sequence>
<dbReference type="Proteomes" id="UP000255279">
    <property type="component" value="Unassembled WGS sequence"/>
</dbReference>
<proteinExistence type="predicted"/>
<evidence type="ECO:0000256" key="4">
    <source>
        <dbReference type="ARBA" id="ARBA00022840"/>
    </source>
</evidence>
<keyword evidence="4" id="KW-0067">ATP-binding</keyword>
<name>A0A1T0ABJ9_9GAMM</name>
<evidence type="ECO:0000313" key="10">
    <source>
        <dbReference type="EMBL" id="STZ10034.1"/>
    </source>
</evidence>
<dbReference type="SUPFAM" id="SSF140931">
    <property type="entry name" value="Fic-like"/>
    <property type="match status" value="1"/>
</dbReference>
<dbReference type="GO" id="GO:0070733">
    <property type="term" value="F:AMPylase activity"/>
    <property type="evidence" value="ECO:0007669"/>
    <property type="project" value="UniProtKB-EC"/>
</dbReference>
<reference evidence="10 12" key="2">
    <citation type="submission" date="2018-06" db="EMBL/GenBank/DDBJ databases">
        <authorList>
            <consortium name="Pathogen Informatics"/>
            <person name="Doyle S."/>
        </authorList>
    </citation>
    <scope>NUCLEOTIDE SEQUENCE [LARGE SCALE GENOMIC DNA]</scope>
    <source>
        <strain evidence="10 12">NCTC10293</strain>
    </source>
</reference>
<dbReference type="RefSeq" id="WP_078275607.1">
    <property type="nucleotide sequence ID" value="NZ_CAACXO010000048.1"/>
</dbReference>
<dbReference type="InterPro" id="IPR003812">
    <property type="entry name" value="Fido"/>
</dbReference>
<dbReference type="Gene3D" id="1.10.3290.10">
    <property type="entry name" value="Fido-like domain"/>
    <property type="match status" value="1"/>
</dbReference>
<keyword evidence="11" id="KW-1185">Reference proteome</keyword>
<evidence type="ECO:0000256" key="3">
    <source>
        <dbReference type="ARBA" id="ARBA00022741"/>
    </source>
</evidence>
<dbReference type="OrthoDB" id="9807853at2"/>
<evidence type="ECO:0000313" key="12">
    <source>
        <dbReference type="Proteomes" id="UP000255279"/>
    </source>
</evidence>
<comment type="catalytic activity">
    <reaction evidence="7">
        <text>L-tyrosyl-[protein] + ATP = O-(5'-adenylyl)-L-tyrosyl-[protein] + diphosphate</text>
        <dbReference type="Rhea" id="RHEA:54288"/>
        <dbReference type="Rhea" id="RHEA-COMP:10136"/>
        <dbReference type="Rhea" id="RHEA-COMP:13846"/>
        <dbReference type="ChEBI" id="CHEBI:30616"/>
        <dbReference type="ChEBI" id="CHEBI:33019"/>
        <dbReference type="ChEBI" id="CHEBI:46858"/>
        <dbReference type="ChEBI" id="CHEBI:83624"/>
        <dbReference type="EC" id="2.7.7.108"/>
    </reaction>
</comment>
<gene>
    <name evidence="10" type="primary">fic</name>
    <name evidence="9" type="ORF">B0181_00840</name>
    <name evidence="10" type="ORF">NCTC10293_00356</name>
</gene>
<evidence type="ECO:0000256" key="7">
    <source>
        <dbReference type="ARBA" id="ARBA00048696"/>
    </source>
</evidence>
<dbReference type="Proteomes" id="UP000190435">
    <property type="component" value="Unassembled WGS sequence"/>
</dbReference>
<accession>A0A1T0ABJ9</accession>
<organism evidence="9 11">
    <name type="scientific">Moraxella caviae</name>
    <dbReference type="NCBI Taxonomy" id="34060"/>
    <lineage>
        <taxon>Bacteria</taxon>
        <taxon>Pseudomonadati</taxon>
        <taxon>Pseudomonadota</taxon>
        <taxon>Gammaproteobacteria</taxon>
        <taxon>Moraxellales</taxon>
        <taxon>Moraxellaceae</taxon>
        <taxon>Moraxella</taxon>
    </lineage>
</organism>
<evidence type="ECO:0000259" key="8">
    <source>
        <dbReference type="PROSITE" id="PS51459"/>
    </source>
</evidence>